<evidence type="ECO:0000256" key="4">
    <source>
        <dbReference type="ARBA" id="ARBA00022777"/>
    </source>
</evidence>
<dbReference type="PANTHER" id="PTHR24353:SF127">
    <property type="entry name" value="PROTEIN PHOSPHATASE 2C AND CYCLIC NUCLEOTIDE-BINDING_KINASE DOMAIN-CONTAINING PROTEIN"/>
    <property type="match status" value="1"/>
</dbReference>
<dbReference type="PANTHER" id="PTHR24353">
    <property type="entry name" value="CYCLIC NUCLEOTIDE-DEPENDENT PROTEIN KINASE"/>
    <property type="match status" value="1"/>
</dbReference>
<dbReference type="GO" id="GO:0004523">
    <property type="term" value="F:RNA-DNA hybrid ribonuclease activity"/>
    <property type="evidence" value="ECO:0007669"/>
    <property type="project" value="InterPro"/>
</dbReference>
<dbReference type="SUPFAM" id="SSF51206">
    <property type="entry name" value="cAMP-binding domain-like"/>
    <property type="match status" value="1"/>
</dbReference>
<dbReference type="GO" id="GO:0004691">
    <property type="term" value="F:cAMP-dependent protein kinase activity"/>
    <property type="evidence" value="ECO:0007669"/>
    <property type="project" value="TreeGrafter"/>
</dbReference>
<dbReference type="InterPro" id="IPR018490">
    <property type="entry name" value="cNMP-bd_dom_sf"/>
</dbReference>
<dbReference type="Gene3D" id="1.10.510.10">
    <property type="entry name" value="Transferase(Phosphotransferase) domain 1"/>
    <property type="match status" value="1"/>
</dbReference>
<proteinExistence type="predicted"/>
<evidence type="ECO:0000256" key="5">
    <source>
        <dbReference type="ARBA" id="ARBA00022840"/>
    </source>
</evidence>
<organism evidence="8">
    <name type="scientific">Fagus sylvatica</name>
    <name type="common">Beechnut</name>
    <dbReference type="NCBI Taxonomy" id="28930"/>
    <lineage>
        <taxon>Eukaryota</taxon>
        <taxon>Viridiplantae</taxon>
        <taxon>Streptophyta</taxon>
        <taxon>Embryophyta</taxon>
        <taxon>Tracheophyta</taxon>
        <taxon>Spermatophyta</taxon>
        <taxon>Magnoliopsida</taxon>
        <taxon>eudicotyledons</taxon>
        <taxon>Gunneridae</taxon>
        <taxon>Pentapetalae</taxon>
        <taxon>rosids</taxon>
        <taxon>fabids</taxon>
        <taxon>Fagales</taxon>
        <taxon>Fagaceae</taxon>
        <taxon>Fagus</taxon>
    </lineage>
</organism>
<evidence type="ECO:0000259" key="7">
    <source>
        <dbReference type="PROSITE" id="PS50042"/>
    </source>
</evidence>
<evidence type="ECO:0008006" key="9">
    <source>
        <dbReference type="Google" id="ProtNLM"/>
    </source>
</evidence>
<keyword evidence="2" id="KW-0808">Transferase</keyword>
<protein>
    <recommendedName>
        <fullName evidence="9">Cyclic nucleotide-binding domain-containing protein</fullName>
    </recommendedName>
</protein>
<evidence type="ECO:0000256" key="1">
    <source>
        <dbReference type="ARBA" id="ARBA00022527"/>
    </source>
</evidence>
<dbReference type="Gene3D" id="3.30.200.20">
    <property type="entry name" value="Phosphorylase Kinase, domain 1"/>
    <property type="match status" value="1"/>
</dbReference>
<keyword evidence="4" id="KW-0418">Kinase</keyword>
<evidence type="ECO:0000313" key="8">
    <source>
        <dbReference type="EMBL" id="SPC96768.1"/>
    </source>
</evidence>
<feature type="domain" description="Protein kinase" evidence="6">
    <location>
        <begin position="512"/>
        <end position="785"/>
    </location>
</feature>
<dbReference type="InterPro" id="IPR000719">
    <property type="entry name" value="Prot_kinase_dom"/>
</dbReference>
<dbReference type="InterPro" id="IPR014710">
    <property type="entry name" value="RmlC-like_jellyroll"/>
</dbReference>
<dbReference type="Pfam" id="PF13456">
    <property type="entry name" value="RVT_3"/>
    <property type="match status" value="1"/>
</dbReference>
<dbReference type="SMART" id="SM00220">
    <property type="entry name" value="S_TKc"/>
    <property type="match status" value="1"/>
</dbReference>
<feature type="domain" description="Cyclic nucleotide-binding" evidence="7">
    <location>
        <begin position="392"/>
        <end position="508"/>
    </location>
</feature>
<dbReference type="InterPro" id="IPR011009">
    <property type="entry name" value="Kinase-like_dom_sf"/>
</dbReference>
<dbReference type="Pfam" id="PF00069">
    <property type="entry name" value="Pkinase"/>
    <property type="match status" value="1"/>
</dbReference>
<reference evidence="8" key="1">
    <citation type="submission" date="2018-02" db="EMBL/GenBank/DDBJ databases">
        <authorList>
            <person name="Cohen D.B."/>
            <person name="Kent A.D."/>
        </authorList>
    </citation>
    <scope>NUCLEOTIDE SEQUENCE</scope>
</reference>
<dbReference type="SUPFAM" id="SSF56112">
    <property type="entry name" value="Protein kinase-like (PK-like)"/>
    <property type="match status" value="1"/>
</dbReference>
<evidence type="ECO:0000256" key="2">
    <source>
        <dbReference type="ARBA" id="ARBA00022679"/>
    </source>
</evidence>
<sequence length="1210" mass="133314">MSMTQRAPHAYPHVAVLVFPFTCHPWPLLNLACKLACAAPHIRFSFFNTSKSNHMLFENSQADHLPDNLKAYDVSNGAPEGHVNTLAKPGEDDGEFEMFMKAAPRSFRKAMAQNMHAMWVPFWVAAPYCLSAHIYTDFIHDTYANNGDHGVDVALDLIPGLSRMRLSDLPEAVLEGGGSNSSTFSSNLYRMSEVLAQASVVVINSFQELNSTLLTNDLKSKFQHLLYVGFLTLTLPPPPLPPSHSDATGCLSWLDQQKPSSVAYISFGTLAAVAPTEFVALAEALEASGVPFLWSLREKLKQLLPNGFVQRTSASMQGKISMGTAESKVPMICTPIWGDNKMNGRMVEDVWGIGVRVEGGMFTKNGMLKSLELVLGGGEGDCFYVVGSGEFEVLATQNEGVFALYIIQKGQVRITFDTDLLMNPNVSSLKYDNLQENDNSQSSPEFLVEKTEGSYFGEWALIGEHIGSLRAVAMGDVVCAVLTKEKIDSVVGPFTKLSQDDHKSCYSSDFPKESTKSIDVSAFSKVQLSELEWRTSLYSTDCSEIGLVLLRDSEKLLSLKRFSKQKVKSLGKEAQVLKEKKLMKSLSPSASVPQVLCTCADQVYAGILLNTCLACPLASILRTPLSEPSARFFAACVVTTLENLHKNGVLYRGVSPDVLMLDQTGYLQLVDFRFGKNLDDQRTFTICGMADSSAPEIVQGKGHGFPADWWALGVLIYFMLQGEKPFGSWRESELDTFAKIAKGQLNIPDTFSPEAVDVLTKLLEVDENTRLGSQGPDSVKCHPWFDGVDWERVADCSFPVPHEITSRITQHLESHSEDCTPVVSLAQDVEDLNIPERLDDWVLALPPNCPFNQLERRAILQDSAKIAVVACNEVGHMLKAWAKLIHSSDPLVAEASAILWALQIAKVEELSGIIVESGSKMLFETSQLAELPDNLKAYNVADGVPEGHVFTPANLDLEEFELFMKAAPESFGKAMDIAMDETGRNISCFLSDCFLVFSCQMAEKMHVKWVPFWVPAPCSLLAQIYWDLIHKAYTNYACGINGGDVVGLGCIMPIDKTLDVIPGLSVKTVMRFCDLSDEVLQGDDPNLPLVSRNLYRMCEHTLALAFGTLAPLPPNEFVALAEALKTPQSCMDITVDITVFESIVGEVPMICRPIWADNKMNGQMVEEENMEGGRRMREKIRELKEIVVKAAGPYGMASKNFKTLVELISK</sequence>
<keyword evidence="5" id="KW-0067">ATP-binding</keyword>
<keyword evidence="1" id="KW-0723">Serine/threonine-protein kinase</keyword>
<dbReference type="GO" id="GO:0003676">
    <property type="term" value="F:nucleic acid binding"/>
    <property type="evidence" value="ECO:0007669"/>
    <property type="project" value="InterPro"/>
</dbReference>
<dbReference type="SUPFAM" id="SSF53756">
    <property type="entry name" value="UDP-Glycosyltransferase/glycogen phosphorylase"/>
    <property type="match status" value="2"/>
</dbReference>
<dbReference type="GO" id="GO:0005524">
    <property type="term" value="F:ATP binding"/>
    <property type="evidence" value="ECO:0007669"/>
    <property type="project" value="UniProtKB-KW"/>
</dbReference>
<dbReference type="Gene3D" id="2.60.120.10">
    <property type="entry name" value="Jelly Rolls"/>
    <property type="match status" value="1"/>
</dbReference>
<name>A0A2N9GBJ6_FAGSY</name>
<dbReference type="PROSITE" id="PS50011">
    <property type="entry name" value="PROTEIN_KINASE_DOM"/>
    <property type="match status" value="1"/>
</dbReference>
<gene>
    <name evidence="8" type="ORF">FSB_LOCUS24650</name>
</gene>
<accession>A0A2N9GBJ6</accession>
<dbReference type="PROSITE" id="PS50042">
    <property type="entry name" value="CNMP_BINDING_3"/>
    <property type="match status" value="1"/>
</dbReference>
<dbReference type="AlphaFoldDB" id="A0A2N9GBJ6"/>
<dbReference type="Gene3D" id="3.40.50.2000">
    <property type="entry name" value="Glycogen Phosphorylase B"/>
    <property type="match status" value="6"/>
</dbReference>
<dbReference type="InterPro" id="IPR002156">
    <property type="entry name" value="RNaseH_domain"/>
</dbReference>
<evidence type="ECO:0000259" key="6">
    <source>
        <dbReference type="PROSITE" id="PS50011"/>
    </source>
</evidence>
<dbReference type="EMBL" id="OIVN01001702">
    <property type="protein sequence ID" value="SPC96768.1"/>
    <property type="molecule type" value="Genomic_DNA"/>
</dbReference>
<evidence type="ECO:0000256" key="3">
    <source>
        <dbReference type="ARBA" id="ARBA00022741"/>
    </source>
</evidence>
<dbReference type="InterPro" id="IPR000595">
    <property type="entry name" value="cNMP-bd_dom"/>
</dbReference>
<dbReference type="GO" id="GO:0005952">
    <property type="term" value="C:cAMP-dependent protein kinase complex"/>
    <property type="evidence" value="ECO:0007669"/>
    <property type="project" value="TreeGrafter"/>
</dbReference>
<keyword evidence="3" id="KW-0547">Nucleotide-binding</keyword>